<protein>
    <submittedName>
        <fullName evidence="8">Glycosyl transferase family 4</fullName>
    </submittedName>
</protein>
<evidence type="ECO:0000256" key="5">
    <source>
        <dbReference type="ARBA" id="ARBA00022989"/>
    </source>
</evidence>
<evidence type="ECO:0000256" key="1">
    <source>
        <dbReference type="ARBA" id="ARBA00004651"/>
    </source>
</evidence>
<feature type="transmembrane region" description="Helical" evidence="7">
    <location>
        <begin position="313"/>
        <end position="331"/>
    </location>
</feature>
<evidence type="ECO:0000313" key="8">
    <source>
        <dbReference type="EMBL" id="OOY23390.1"/>
    </source>
</evidence>
<dbReference type="PANTHER" id="PTHR22926:SF3">
    <property type="entry name" value="UNDECAPRENYL-PHOSPHATE ALPHA-N-ACETYLGLUCOSAMINYL 1-PHOSPHATE TRANSFERASE"/>
    <property type="match status" value="1"/>
</dbReference>
<evidence type="ECO:0000256" key="2">
    <source>
        <dbReference type="ARBA" id="ARBA00022475"/>
    </source>
</evidence>
<keyword evidence="3 8" id="KW-0808">Transferase</keyword>
<evidence type="ECO:0000256" key="6">
    <source>
        <dbReference type="ARBA" id="ARBA00023136"/>
    </source>
</evidence>
<comment type="subcellular location">
    <subcellularLocation>
        <location evidence="1">Cell membrane</location>
        <topology evidence="1">Multi-pass membrane protein</topology>
    </subcellularLocation>
</comment>
<keyword evidence="2" id="KW-1003">Cell membrane</keyword>
<organism evidence="8 9">
    <name type="scientific">Thioclava sediminum</name>
    <dbReference type="NCBI Taxonomy" id="1915319"/>
    <lineage>
        <taxon>Bacteria</taxon>
        <taxon>Pseudomonadati</taxon>
        <taxon>Pseudomonadota</taxon>
        <taxon>Alphaproteobacteria</taxon>
        <taxon>Rhodobacterales</taxon>
        <taxon>Paracoccaceae</taxon>
        <taxon>Thioclava</taxon>
    </lineage>
</organism>
<dbReference type="EMBL" id="MPZV01000003">
    <property type="protein sequence ID" value="OOY23390.1"/>
    <property type="molecule type" value="Genomic_DNA"/>
</dbReference>
<keyword evidence="6 7" id="KW-0472">Membrane</keyword>
<feature type="transmembrane region" description="Helical" evidence="7">
    <location>
        <begin position="197"/>
        <end position="214"/>
    </location>
</feature>
<dbReference type="Proteomes" id="UP000190787">
    <property type="component" value="Unassembled WGS sequence"/>
</dbReference>
<feature type="transmembrane region" description="Helical" evidence="7">
    <location>
        <begin position="142"/>
        <end position="161"/>
    </location>
</feature>
<name>A0ABX3MXV9_9RHOB</name>
<keyword evidence="9" id="KW-1185">Reference proteome</keyword>
<gene>
    <name evidence="8" type="ORF">BMI91_12885</name>
</gene>
<keyword evidence="5 7" id="KW-1133">Transmembrane helix</keyword>
<sequence length="377" mass="39835">MIFIAGGQCMIGLEYVVTAFVASLLMAVLIVATKSFHGKLTLDGDHGVQKIHAAPTPRIGGFALLAGALAAGLTLDAQTQALWWTICLCAIPAFGSGAIEDITKKVSAKWRLIATVCAGLIFCLVSGYHIHRSDIPGLDYVLLHYPAFGIALSAIAIGGIANSLNIIDGVNGLASGSAIIVFSAFAVIAGQTNDGPILAICLLMIGSIAGFFVMNFPSGKLFYGDAGAYATGFVLAVIGIVLPARNHEISPLIAVLALAYPWIETVVSIRRRVKRDGTHPGAADRLHLHSLVYRSRAKRIAESLGRPEMRNPITSVVLWSLSLIACSITVLSATSPAALGAGVGVVFVCYMLIYRRVALGSKLRRAMATSRRERVKI</sequence>
<feature type="transmembrane region" description="Helical" evidence="7">
    <location>
        <begin position="111"/>
        <end position="130"/>
    </location>
</feature>
<reference evidence="8 9" key="1">
    <citation type="submission" date="2016-11" db="EMBL/GenBank/DDBJ databases">
        <title>A multilocus sequence analysis scheme for characterization of bacteria in the genus Thioclava.</title>
        <authorList>
            <person name="Liu Y."/>
            <person name="Shao Z."/>
        </authorList>
    </citation>
    <scope>NUCLEOTIDE SEQUENCE [LARGE SCALE GENOMIC DNA]</scope>
    <source>
        <strain evidence="8 9">TAW-CT134</strain>
    </source>
</reference>
<dbReference type="InterPro" id="IPR000715">
    <property type="entry name" value="Glycosyl_transferase_4"/>
</dbReference>
<feature type="transmembrane region" description="Helical" evidence="7">
    <location>
        <begin position="226"/>
        <end position="243"/>
    </location>
</feature>
<dbReference type="CDD" id="cd06912">
    <property type="entry name" value="GT_MraY_like"/>
    <property type="match status" value="1"/>
</dbReference>
<proteinExistence type="predicted"/>
<evidence type="ECO:0000256" key="4">
    <source>
        <dbReference type="ARBA" id="ARBA00022692"/>
    </source>
</evidence>
<evidence type="ECO:0000256" key="7">
    <source>
        <dbReference type="SAM" id="Phobius"/>
    </source>
</evidence>
<dbReference type="PANTHER" id="PTHR22926">
    <property type="entry name" value="PHOSPHO-N-ACETYLMURAMOYL-PENTAPEPTIDE-TRANSFERASE"/>
    <property type="match status" value="1"/>
</dbReference>
<evidence type="ECO:0000256" key="3">
    <source>
        <dbReference type="ARBA" id="ARBA00022679"/>
    </source>
</evidence>
<evidence type="ECO:0000313" key="9">
    <source>
        <dbReference type="Proteomes" id="UP000190787"/>
    </source>
</evidence>
<accession>A0ABX3MXV9</accession>
<feature type="transmembrane region" description="Helical" evidence="7">
    <location>
        <begin position="249"/>
        <end position="269"/>
    </location>
</feature>
<feature type="transmembrane region" description="Helical" evidence="7">
    <location>
        <begin position="337"/>
        <end position="357"/>
    </location>
</feature>
<dbReference type="GO" id="GO:0016740">
    <property type="term" value="F:transferase activity"/>
    <property type="evidence" value="ECO:0007669"/>
    <property type="project" value="UniProtKB-KW"/>
</dbReference>
<keyword evidence="4 7" id="KW-0812">Transmembrane</keyword>
<feature type="transmembrane region" description="Helical" evidence="7">
    <location>
        <begin position="12"/>
        <end position="32"/>
    </location>
</feature>
<comment type="caution">
    <text evidence="8">The sequence shown here is derived from an EMBL/GenBank/DDBJ whole genome shotgun (WGS) entry which is preliminary data.</text>
</comment>
<feature type="transmembrane region" description="Helical" evidence="7">
    <location>
        <begin position="59"/>
        <end position="75"/>
    </location>
</feature>
<dbReference type="Pfam" id="PF00953">
    <property type="entry name" value="Glycos_transf_4"/>
    <property type="match status" value="1"/>
</dbReference>
<feature type="transmembrane region" description="Helical" evidence="7">
    <location>
        <begin position="81"/>
        <end position="99"/>
    </location>
</feature>
<feature type="transmembrane region" description="Helical" evidence="7">
    <location>
        <begin position="173"/>
        <end position="191"/>
    </location>
</feature>